<keyword evidence="8 9" id="KW-0413">Isomerase</keyword>
<comment type="catalytic activity">
    <reaction evidence="9 10">
        <text>D-glyceraldehyde 3-phosphate = dihydroxyacetone phosphate</text>
        <dbReference type="Rhea" id="RHEA:18585"/>
        <dbReference type="ChEBI" id="CHEBI:57642"/>
        <dbReference type="ChEBI" id="CHEBI:59776"/>
        <dbReference type="EC" id="5.3.1.1"/>
    </reaction>
</comment>
<protein>
    <recommendedName>
        <fullName evidence="9 10">Triosephosphate isomerase</fullName>
        <shortName evidence="9">TIM</shortName>
        <shortName evidence="9">TPI</shortName>
        <ecNumber evidence="9 10">5.3.1.1</ecNumber>
    </recommendedName>
    <alternativeName>
        <fullName evidence="9">Triose-phosphate isomerase</fullName>
    </alternativeName>
</protein>
<dbReference type="HAMAP" id="MF_00147_B">
    <property type="entry name" value="TIM_B"/>
    <property type="match status" value="1"/>
</dbReference>
<feature type="binding site" evidence="9">
    <location>
        <begin position="235"/>
        <end position="236"/>
    </location>
    <ligand>
        <name>substrate</name>
    </ligand>
</feature>
<dbReference type="GO" id="GO:0006096">
    <property type="term" value="P:glycolytic process"/>
    <property type="evidence" value="ECO:0007669"/>
    <property type="project" value="UniProtKB-UniRule"/>
</dbReference>
<evidence type="ECO:0000313" key="12">
    <source>
        <dbReference type="Proteomes" id="UP001320898"/>
    </source>
</evidence>
<organism evidence="11 12">
    <name type="scientific">Microbaculum marinisediminis</name>
    <dbReference type="NCBI Taxonomy" id="2931392"/>
    <lineage>
        <taxon>Bacteria</taxon>
        <taxon>Pseudomonadati</taxon>
        <taxon>Pseudomonadota</taxon>
        <taxon>Alphaproteobacteria</taxon>
        <taxon>Hyphomicrobiales</taxon>
        <taxon>Tepidamorphaceae</taxon>
        <taxon>Microbaculum</taxon>
    </lineage>
</organism>
<keyword evidence="12" id="KW-1185">Reference proteome</keyword>
<evidence type="ECO:0000256" key="10">
    <source>
        <dbReference type="RuleBase" id="RU363013"/>
    </source>
</evidence>
<feature type="active site" description="Electrophile" evidence="9">
    <location>
        <position position="99"/>
    </location>
</feature>
<evidence type="ECO:0000256" key="4">
    <source>
        <dbReference type="ARBA" id="ARBA00007422"/>
    </source>
</evidence>
<dbReference type="PANTHER" id="PTHR21139:SF42">
    <property type="entry name" value="TRIOSEPHOSPHATE ISOMERASE"/>
    <property type="match status" value="1"/>
</dbReference>
<evidence type="ECO:0000256" key="9">
    <source>
        <dbReference type="HAMAP-Rule" id="MF_00147"/>
    </source>
</evidence>
<comment type="pathway">
    <text evidence="3">Carbohydrate metabolism; erythritol degradation.</text>
</comment>
<dbReference type="PROSITE" id="PS00171">
    <property type="entry name" value="TIM_1"/>
    <property type="match status" value="1"/>
</dbReference>
<feature type="binding site" evidence="9">
    <location>
        <begin position="12"/>
        <end position="14"/>
    </location>
    <ligand>
        <name>substrate</name>
    </ligand>
</feature>
<comment type="similarity">
    <text evidence="4 9 10">Belongs to the triosephosphate isomerase family.</text>
</comment>
<name>A0AAW5R3E2_9HYPH</name>
<dbReference type="PANTHER" id="PTHR21139">
    <property type="entry name" value="TRIOSEPHOSPHATE ISOMERASE"/>
    <property type="match status" value="1"/>
</dbReference>
<dbReference type="SUPFAM" id="SSF51351">
    <property type="entry name" value="Triosephosphate isomerase (TIM)"/>
    <property type="match status" value="1"/>
</dbReference>
<dbReference type="CDD" id="cd00311">
    <property type="entry name" value="TIM"/>
    <property type="match status" value="1"/>
</dbReference>
<dbReference type="GO" id="GO:0005829">
    <property type="term" value="C:cytosol"/>
    <property type="evidence" value="ECO:0007669"/>
    <property type="project" value="TreeGrafter"/>
</dbReference>
<dbReference type="RefSeq" id="WP_261617936.1">
    <property type="nucleotide sequence ID" value="NZ_JALIDZ010000012.1"/>
</dbReference>
<comment type="function">
    <text evidence="9">Involved in the gluconeogenesis. Catalyzes stereospecifically the conversion of dihydroxyacetone phosphate (DHAP) to D-glyceraldehyde-3-phosphate (G3P).</text>
</comment>
<dbReference type="InterPro" id="IPR020861">
    <property type="entry name" value="Triosephosphate_isomerase_AS"/>
</dbReference>
<accession>A0AAW5R3E2</accession>
<comment type="caution">
    <text evidence="11">The sequence shown here is derived from an EMBL/GenBank/DDBJ whole genome shotgun (WGS) entry which is preliminary data.</text>
</comment>
<keyword evidence="5 9" id="KW-0312">Gluconeogenesis</keyword>
<keyword evidence="6 9" id="KW-0963">Cytoplasm</keyword>
<evidence type="ECO:0000256" key="8">
    <source>
        <dbReference type="ARBA" id="ARBA00023235"/>
    </source>
</evidence>
<comment type="pathway">
    <text evidence="9 10">Carbohydrate biosynthesis; gluconeogenesis.</text>
</comment>
<evidence type="ECO:0000256" key="7">
    <source>
        <dbReference type="ARBA" id="ARBA00023152"/>
    </source>
</evidence>
<dbReference type="GO" id="GO:0046166">
    <property type="term" value="P:glyceraldehyde-3-phosphate biosynthetic process"/>
    <property type="evidence" value="ECO:0007669"/>
    <property type="project" value="TreeGrafter"/>
</dbReference>
<dbReference type="NCBIfam" id="TIGR00419">
    <property type="entry name" value="tim"/>
    <property type="match status" value="1"/>
</dbReference>
<evidence type="ECO:0000256" key="5">
    <source>
        <dbReference type="ARBA" id="ARBA00022432"/>
    </source>
</evidence>
<sequence>MTPDIRPLVAGNWKMNGLRASAAEFGAMIEGYDDDLKERVDLMICPPSTLVMAFSQIALQSSLSVGGQDCHAKDSGAHTGDISAGMMADSGAAAVIVGHSERRQDHGETDEMVRAKAEAAWRAGLTAIVCVGETEAERKDDKTLERIGAQLAGSIPDGAMAARMIVAYEPVWAIGTGMTPTAKDVAEVHGFIRERLKDRFGEEGARTRVLYGGSVKPSNAVELMAVANVDGALVGGASLKASDFLAIAEAYRQITS</sequence>
<dbReference type="Pfam" id="PF00121">
    <property type="entry name" value="TIM"/>
    <property type="match status" value="1"/>
</dbReference>
<dbReference type="Gene3D" id="3.20.20.70">
    <property type="entry name" value="Aldolase class I"/>
    <property type="match status" value="1"/>
</dbReference>
<evidence type="ECO:0000256" key="1">
    <source>
        <dbReference type="ARBA" id="ARBA00000148"/>
    </source>
</evidence>
<comment type="catalytic activity">
    <reaction evidence="1">
        <text>L-erythrulose 1-phosphate = D-erythrulose 4-phosphate</text>
        <dbReference type="Rhea" id="RHEA:49588"/>
        <dbReference type="ChEBI" id="CHEBI:58002"/>
        <dbReference type="ChEBI" id="CHEBI:90796"/>
        <dbReference type="EC" id="5.3.1.33"/>
    </reaction>
</comment>
<dbReference type="PROSITE" id="PS51440">
    <property type="entry name" value="TIM_2"/>
    <property type="match status" value="1"/>
</dbReference>
<evidence type="ECO:0000256" key="3">
    <source>
        <dbReference type="ARBA" id="ARBA00004939"/>
    </source>
</evidence>
<keyword evidence="7 9" id="KW-0324">Glycolysis</keyword>
<feature type="binding site" evidence="9">
    <location>
        <position position="175"/>
    </location>
    <ligand>
        <name>substrate</name>
    </ligand>
</feature>
<evidence type="ECO:0000256" key="2">
    <source>
        <dbReference type="ARBA" id="ARBA00004680"/>
    </source>
</evidence>
<dbReference type="InterPro" id="IPR000652">
    <property type="entry name" value="Triosephosphate_isomerase"/>
</dbReference>
<comment type="subunit">
    <text evidence="9 10">Homodimer.</text>
</comment>
<dbReference type="GO" id="GO:0019563">
    <property type="term" value="P:glycerol catabolic process"/>
    <property type="evidence" value="ECO:0007669"/>
    <property type="project" value="TreeGrafter"/>
</dbReference>
<proteinExistence type="inferred from homology"/>
<dbReference type="FunFam" id="3.20.20.70:FF:000016">
    <property type="entry name" value="Triosephosphate isomerase"/>
    <property type="match status" value="1"/>
</dbReference>
<dbReference type="GO" id="GO:0004807">
    <property type="term" value="F:triose-phosphate isomerase activity"/>
    <property type="evidence" value="ECO:0007669"/>
    <property type="project" value="UniProtKB-UniRule"/>
</dbReference>
<gene>
    <name evidence="9 11" type="primary">tpiA</name>
    <name evidence="11" type="ORF">MUB46_20980</name>
</gene>
<dbReference type="EC" id="5.3.1.1" evidence="9 10"/>
<dbReference type="InterPro" id="IPR035990">
    <property type="entry name" value="TIM_sf"/>
</dbReference>
<reference evidence="11 12" key="1">
    <citation type="submission" date="2022-04" db="EMBL/GenBank/DDBJ databases">
        <authorList>
            <person name="Ye Y.-Q."/>
            <person name="Du Z.-J."/>
        </authorList>
    </citation>
    <scope>NUCLEOTIDE SEQUENCE [LARGE SCALE GENOMIC DNA]</scope>
    <source>
        <strain evidence="11 12">A6E488</strain>
    </source>
</reference>
<comment type="pathway">
    <text evidence="2 9 10">Carbohydrate degradation; glycolysis; D-glyceraldehyde 3-phosphate from glycerone phosphate: step 1/1.</text>
</comment>
<feature type="binding site" evidence="9">
    <location>
        <position position="214"/>
    </location>
    <ligand>
        <name>substrate</name>
    </ligand>
</feature>
<dbReference type="Proteomes" id="UP001320898">
    <property type="component" value="Unassembled WGS sequence"/>
</dbReference>
<feature type="active site" description="Proton acceptor" evidence="9">
    <location>
        <position position="169"/>
    </location>
</feature>
<dbReference type="InterPro" id="IPR013785">
    <property type="entry name" value="Aldolase_TIM"/>
</dbReference>
<dbReference type="GO" id="GO:0006094">
    <property type="term" value="P:gluconeogenesis"/>
    <property type="evidence" value="ECO:0007669"/>
    <property type="project" value="UniProtKB-UniRule"/>
</dbReference>
<dbReference type="EMBL" id="JALIDZ010000012">
    <property type="protein sequence ID" value="MCT8974349.1"/>
    <property type="molecule type" value="Genomic_DNA"/>
</dbReference>
<comment type="subcellular location">
    <subcellularLocation>
        <location evidence="9 10">Cytoplasm</location>
    </subcellularLocation>
</comment>
<dbReference type="InterPro" id="IPR022896">
    <property type="entry name" value="TrioseP_Isoase_bac/euk"/>
</dbReference>
<evidence type="ECO:0000256" key="6">
    <source>
        <dbReference type="ARBA" id="ARBA00022490"/>
    </source>
</evidence>
<dbReference type="AlphaFoldDB" id="A0AAW5R3E2"/>
<evidence type="ECO:0000313" key="11">
    <source>
        <dbReference type="EMBL" id="MCT8974349.1"/>
    </source>
</evidence>